<evidence type="ECO:0000256" key="2">
    <source>
        <dbReference type="ARBA" id="ARBA00023002"/>
    </source>
</evidence>
<dbReference type="FunFam" id="3.40.605.10:FF:000007">
    <property type="entry name" value="NAD/NADP-dependent betaine aldehyde dehydrogenase"/>
    <property type="match status" value="1"/>
</dbReference>
<dbReference type="RefSeq" id="WP_338412015.1">
    <property type="nucleotide sequence ID" value="NZ_CP093310.2"/>
</dbReference>
<evidence type="ECO:0000313" key="9">
    <source>
        <dbReference type="Proteomes" id="UP000829560"/>
    </source>
</evidence>
<comment type="similarity">
    <text evidence="1 6">Belongs to the aldehyde dehydrogenase family.</text>
</comment>
<dbReference type="InterPro" id="IPR015590">
    <property type="entry name" value="Aldehyde_DH_dom"/>
</dbReference>
<evidence type="ECO:0000256" key="4">
    <source>
        <dbReference type="ARBA" id="ARBA00037921"/>
    </source>
</evidence>
<dbReference type="PANTHER" id="PTHR43860:SF2">
    <property type="entry name" value="BETAINE ALDEHYDE DEHYDROGENASE-RELATED"/>
    <property type="match status" value="1"/>
</dbReference>
<feature type="domain" description="Aldehyde dehydrogenase" evidence="7">
    <location>
        <begin position="31"/>
        <end position="494"/>
    </location>
</feature>
<proteinExistence type="inferred from homology"/>
<dbReference type="Gene3D" id="3.40.309.10">
    <property type="entry name" value="Aldehyde Dehydrogenase, Chain A, domain 2"/>
    <property type="match status" value="1"/>
</dbReference>
<sequence length="500" mass="54270">MEMTKQDFLAVLNNEIKLNHAFIDGLWCDIESDMEHSLIDPSIGQVIATTKLCLTKHVDSAANAAKAAFVGWSQTTRQQRADYLNAIASAMSARFDTLVGLSVLNNGKPIEEAKIDVSDAIACYQYYADLISQQPQRTQVTTKEEGVKLYKVLEPVGVCALIVPWNFPMVTTAWKLAPALAAGCTVILKPSEITLIPELVLGDILIEIGLPKGVVNILPGAAEVGTAMTMHPLVDKVSFTGSNAVGEKVMRQASSSIKDISLELGGKSAIIVCEDADINSACDIIIAGIFFNAGQICSATSRLLVHKNIADDLYQILRKKTQELVVGDGFDSDTIMGPLVSEQQLKQVQQYFGIAKQEGLSCLTGGKLMRADVNNLENNKGYFVEPTVYMNVPRSSRLWKEEVFGPVLVTHEFSTDQEAIILANDSKYALAATVVSRNESHAMEMALQIKAGHIWINEIQIVLPEAGWGGFKQSGIGRELGEDGLAAYQLSKHILLTGSE</sequence>
<evidence type="ECO:0000313" key="8">
    <source>
        <dbReference type="EMBL" id="WXX23844.1"/>
    </source>
</evidence>
<dbReference type="InterPro" id="IPR029510">
    <property type="entry name" value="Ald_DH_CS_GLU"/>
</dbReference>
<organism evidence="8 9">
    <name type="scientific">Psychrobacter raelei</name>
    <dbReference type="NCBI Taxonomy" id="2565531"/>
    <lineage>
        <taxon>Bacteria</taxon>
        <taxon>Pseudomonadati</taxon>
        <taxon>Pseudomonadota</taxon>
        <taxon>Gammaproteobacteria</taxon>
        <taxon>Moraxellales</taxon>
        <taxon>Moraxellaceae</taxon>
        <taxon>Psychrobacter</taxon>
    </lineage>
</organism>
<evidence type="ECO:0000256" key="3">
    <source>
        <dbReference type="ARBA" id="ARBA00023027"/>
    </source>
</evidence>
<dbReference type="InterPro" id="IPR016163">
    <property type="entry name" value="Ald_DH_C"/>
</dbReference>
<name>A0AAU6PUL7_9GAMM</name>
<evidence type="ECO:0000256" key="6">
    <source>
        <dbReference type="RuleBase" id="RU003345"/>
    </source>
</evidence>
<dbReference type="InterPro" id="IPR016162">
    <property type="entry name" value="Ald_DH_N"/>
</dbReference>
<accession>A0AAU6PUL7</accession>
<dbReference type="InterPro" id="IPR016160">
    <property type="entry name" value="Ald_DH_CS_CYS"/>
</dbReference>
<reference evidence="8" key="1">
    <citation type="submission" date="2024-03" db="EMBL/GenBank/DDBJ databases">
        <title>Psychrobacter raelis sp. nov. isolated from a dog with peritonitis.</title>
        <authorList>
            <person name="Schiavone A."/>
            <person name="Manzulli V."/>
            <person name="Camarda A."/>
            <person name="Cafiero M.A."/>
            <person name="Vasco I."/>
            <person name="Marino L."/>
            <person name="Pennuzzi G."/>
            <person name="Serrecchia L."/>
            <person name="Galante D."/>
            <person name="Pugliese N."/>
        </authorList>
    </citation>
    <scope>NUCLEOTIDE SEQUENCE</scope>
    <source>
        <strain evidence="8">PraFG1</strain>
    </source>
</reference>
<evidence type="ECO:0000256" key="1">
    <source>
        <dbReference type="ARBA" id="ARBA00009986"/>
    </source>
</evidence>
<evidence type="ECO:0000256" key="5">
    <source>
        <dbReference type="PROSITE-ProRule" id="PRU10007"/>
    </source>
</evidence>
<dbReference type="PANTHER" id="PTHR43860">
    <property type="entry name" value="BETAINE ALDEHYDE DEHYDROGENASE"/>
    <property type="match status" value="1"/>
</dbReference>
<dbReference type="SUPFAM" id="SSF53720">
    <property type="entry name" value="ALDH-like"/>
    <property type="match status" value="1"/>
</dbReference>
<keyword evidence="2 6" id="KW-0560">Oxidoreductase</keyword>
<dbReference type="GO" id="GO:0016620">
    <property type="term" value="F:oxidoreductase activity, acting on the aldehyde or oxo group of donors, NAD or NADP as acceptor"/>
    <property type="evidence" value="ECO:0007669"/>
    <property type="project" value="InterPro"/>
</dbReference>
<protein>
    <submittedName>
        <fullName evidence="8">Aldehyde dehydrogenase family protein</fullName>
    </submittedName>
</protein>
<keyword evidence="9" id="KW-1185">Reference proteome</keyword>
<dbReference type="FunFam" id="3.40.309.10:FF:000012">
    <property type="entry name" value="Betaine aldehyde dehydrogenase"/>
    <property type="match status" value="1"/>
</dbReference>
<keyword evidence="3" id="KW-0520">NAD</keyword>
<comment type="pathway">
    <text evidence="4">Amine and polyamine biosynthesis; betaine biosynthesis via choline pathway; betaine from betaine aldehyde: step 1/1.</text>
</comment>
<gene>
    <name evidence="8" type="ORF">MN210_18820</name>
</gene>
<dbReference type="AlphaFoldDB" id="A0AAU6PUL7"/>
<dbReference type="PROSITE" id="PS00070">
    <property type="entry name" value="ALDEHYDE_DEHYDR_CYS"/>
    <property type="match status" value="1"/>
</dbReference>
<dbReference type="InterPro" id="IPR016161">
    <property type="entry name" value="Ald_DH/histidinol_DH"/>
</dbReference>
<dbReference type="EMBL" id="CP093310">
    <property type="protein sequence ID" value="WXX23844.1"/>
    <property type="molecule type" value="Genomic_DNA"/>
</dbReference>
<dbReference type="Gene3D" id="3.40.605.10">
    <property type="entry name" value="Aldehyde Dehydrogenase, Chain A, domain 1"/>
    <property type="match status" value="1"/>
</dbReference>
<feature type="active site" evidence="5">
    <location>
        <position position="263"/>
    </location>
</feature>
<dbReference type="KEGG" id="prae:MN210_18820"/>
<dbReference type="Proteomes" id="UP000829560">
    <property type="component" value="Chromosome"/>
</dbReference>
<dbReference type="Pfam" id="PF00171">
    <property type="entry name" value="Aldedh"/>
    <property type="match status" value="1"/>
</dbReference>
<evidence type="ECO:0000259" key="7">
    <source>
        <dbReference type="Pfam" id="PF00171"/>
    </source>
</evidence>
<dbReference type="PROSITE" id="PS00687">
    <property type="entry name" value="ALDEHYDE_DEHYDR_GLU"/>
    <property type="match status" value="1"/>
</dbReference>